<keyword evidence="4" id="KW-1185">Reference proteome</keyword>
<accession>A0ABW3CGC8</accession>
<evidence type="ECO:0000256" key="1">
    <source>
        <dbReference type="ARBA" id="ARBA00023125"/>
    </source>
</evidence>
<comment type="caution">
    <text evidence="3">The sequence shown here is derived from an EMBL/GenBank/DDBJ whole genome shotgun (WGS) entry which is preliminary data.</text>
</comment>
<dbReference type="InterPro" id="IPR003313">
    <property type="entry name" value="AraC-bd"/>
</dbReference>
<dbReference type="InterPro" id="IPR037923">
    <property type="entry name" value="HTH-like"/>
</dbReference>
<organism evidence="3 4">
    <name type="scientific">Actinomadura adrarensis</name>
    <dbReference type="NCBI Taxonomy" id="1819600"/>
    <lineage>
        <taxon>Bacteria</taxon>
        <taxon>Bacillati</taxon>
        <taxon>Actinomycetota</taxon>
        <taxon>Actinomycetes</taxon>
        <taxon>Streptosporangiales</taxon>
        <taxon>Thermomonosporaceae</taxon>
        <taxon>Actinomadura</taxon>
    </lineage>
</organism>
<name>A0ABW3CGC8_9ACTN</name>
<dbReference type="InterPro" id="IPR014710">
    <property type="entry name" value="RmlC-like_jellyroll"/>
</dbReference>
<keyword evidence="1" id="KW-0238">DNA-binding</keyword>
<evidence type="ECO:0000259" key="2">
    <source>
        <dbReference type="Pfam" id="PF02311"/>
    </source>
</evidence>
<feature type="domain" description="AraC-type arabinose-binding/dimerisation" evidence="2">
    <location>
        <begin position="22"/>
        <end position="98"/>
    </location>
</feature>
<dbReference type="EMBL" id="JBHTIR010002113">
    <property type="protein sequence ID" value="MFD0853373.1"/>
    <property type="molecule type" value="Genomic_DNA"/>
</dbReference>
<reference evidence="4" key="1">
    <citation type="journal article" date="2019" name="Int. J. Syst. Evol. Microbiol.">
        <title>The Global Catalogue of Microorganisms (GCM) 10K type strain sequencing project: providing services to taxonomists for standard genome sequencing and annotation.</title>
        <authorList>
            <consortium name="The Broad Institute Genomics Platform"/>
            <consortium name="The Broad Institute Genome Sequencing Center for Infectious Disease"/>
            <person name="Wu L."/>
            <person name="Ma J."/>
        </authorList>
    </citation>
    <scope>NUCLEOTIDE SEQUENCE [LARGE SCALE GENOMIC DNA]</scope>
    <source>
        <strain evidence="4">JCM 31696</strain>
    </source>
</reference>
<dbReference type="SUPFAM" id="SSF51215">
    <property type="entry name" value="Regulatory protein AraC"/>
    <property type="match status" value="1"/>
</dbReference>
<dbReference type="Proteomes" id="UP001597083">
    <property type="component" value="Unassembled WGS sequence"/>
</dbReference>
<dbReference type="Pfam" id="PF02311">
    <property type="entry name" value="AraC_binding"/>
    <property type="match status" value="1"/>
</dbReference>
<evidence type="ECO:0000313" key="3">
    <source>
        <dbReference type="EMBL" id="MFD0853373.1"/>
    </source>
</evidence>
<protein>
    <submittedName>
        <fullName evidence="3">AraC family ligand binding domain-containing protein</fullName>
    </submittedName>
</protein>
<evidence type="ECO:0000313" key="4">
    <source>
        <dbReference type="Proteomes" id="UP001597083"/>
    </source>
</evidence>
<feature type="non-terminal residue" evidence="3">
    <location>
        <position position="106"/>
    </location>
</feature>
<sequence length="106" mass="11455">MPGDGRGAQTVAWRPAVDGIAEVFHARFVDHAYPAHAHSTWTLLIVDTGGVEFMLGRDRHHIGDREVVLLPPGVSHDGRAATPAGFRKRVLYLDGPTLPARMIGPA</sequence>
<proteinExistence type="predicted"/>
<dbReference type="Gene3D" id="2.60.120.10">
    <property type="entry name" value="Jelly Rolls"/>
    <property type="match status" value="1"/>
</dbReference>
<gene>
    <name evidence="3" type="ORF">ACFQ07_14120</name>
</gene>